<sequence length="747" mass="82334">MTTSTEEAATTILVSCKQTRFHIENPVYQELDIEGLNITVTLGAGKGAAKPKGKARAEGLEILANANLKLKAGVHYALIGRNGTGKSTILRAVAEKLIPGIPIQTRISILQQTAGDGSDPVADVAAALQGLEIGSANQHSVLEEVIDRATSRSEIQREIDVLQKAIENHESNLAPLRALRQVHHNRLKKELFEKDKDARLRSGTRGMAARKALIAFEKLVAESSDRLAQKDEEIDEGTIKEETHQASDLLAELQSQLEPGKIADLEVKARSILSGLGFPKANFDKKVSTLSGGWKMRTNLASALLQQTDILILDEPTNFLDLLGIIWLQRFLLQLRETGPNPPTVVLVSHDRDFINTVCQELIILRDHELTYFRGDLNTYDSSIRDKKLYLGRMRDAQEKQKTHIQQTIAQNIKQGKAAGDENKLRQAKSRQKKLDNRMGMEKSATGGRFKLNRDLAGYHLTARAEIDVPVDEKGVNIFLPPAPDLRFPGPLVSLEKMSFKYPSTKKSQPSPIVLQDINLTIHTGDRIGVVGLNGSGKSTLIQLLTDTTKPTSGIATRHPRVRMGYYSQHAVEDLQALGRSDPELTALSLLTKDVEAALDEGEIRGLLGSLGLPGRTASDVPLTKLSGGQLVRLALARLLWQTPQLLILDEITTHLDFYTVTALADALSAWNGAILCVSHDRYLIRRVVEGEKDEGIDSDNGEEDEEDDMRRRIVYLLKSGLLKGLEKGVLGFEESLEKRVEKLMAT</sequence>
<keyword evidence="7" id="KW-1185">Reference proteome</keyword>
<feature type="domain" description="ABC transporter" evidence="5">
    <location>
        <begin position="500"/>
        <end position="726"/>
    </location>
</feature>
<dbReference type="InterPro" id="IPR027417">
    <property type="entry name" value="P-loop_NTPase"/>
</dbReference>
<gene>
    <name evidence="6" type="ORF">NA56DRAFT_593070</name>
</gene>
<dbReference type="SUPFAM" id="SSF52540">
    <property type="entry name" value="P-loop containing nucleoside triphosphate hydrolases"/>
    <property type="match status" value="2"/>
</dbReference>
<keyword evidence="2" id="KW-0547">Nucleotide-binding</keyword>
<dbReference type="Proteomes" id="UP000235672">
    <property type="component" value="Unassembled WGS sequence"/>
</dbReference>
<dbReference type="AlphaFoldDB" id="A0A2J6QIC4"/>
<dbReference type="STRING" id="1745343.A0A2J6QIC4"/>
<dbReference type="EMBL" id="KZ613469">
    <property type="protein sequence ID" value="PMD26016.1"/>
    <property type="molecule type" value="Genomic_DNA"/>
</dbReference>
<feature type="region of interest" description="Disordered" evidence="4">
    <location>
        <begin position="415"/>
        <end position="444"/>
    </location>
</feature>
<evidence type="ECO:0000256" key="2">
    <source>
        <dbReference type="ARBA" id="ARBA00022741"/>
    </source>
</evidence>
<dbReference type="OrthoDB" id="2110130at2759"/>
<name>A0A2J6QIC4_9HELO</name>
<reference evidence="6 7" key="1">
    <citation type="submission" date="2016-05" db="EMBL/GenBank/DDBJ databases">
        <title>A degradative enzymes factory behind the ericoid mycorrhizal symbiosis.</title>
        <authorList>
            <consortium name="DOE Joint Genome Institute"/>
            <person name="Martino E."/>
            <person name="Morin E."/>
            <person name="Grelet G."/>
            <person name="Kuo A."/>
            <person name="Kohler A."/>
            <person name="Daghino S."/>
            <person name="Barry K."/>
            <person name="Choi C."/>
            <person name="Cichocki N."/>
            <person name="Clum A."/>
            <person name="Copeland A."/>
            <person name="Hainaut M."/>
            <person name="Haridas S."/>
            <person name="Labutti K."/>
            <person name="Lindquist E."/>
            <person name="Lipzen A."/>
            <person name="Khouja H.-R."/>
            <person name="Murat C."/>
            <person name="Ohm R."/>
            <person name="Olson A."/>
            <person name="Spatafora J."/>
            <person name="Veneault-Fourrey C."/>
            <person name="Henrissat B."/>
            <person name="Grigoriev I."/>
            <person name="Martin F."/>
            <person name="Perotto S."/>
        </authorList>
    </citation>
    <scope>NUCLEOTIDE SEQUENCE [LARGE SCALE GENOMIC DNA]</scope>
    <source>
        <strain evidence="6 7">UAMH 7357</strain>
    </source>
</reference>
<keyword evidence="1" id="KW-0677">Repeat</keyword>
<protein>
    <submittedName>
        <fullName evidence="6">P-loop containing nucleoside triphosphate hydrolase protein</fullName>
    </submittedName>
</protein>
<dbReference type="FunFam" id="3.40.50.300:FF:003119">
    <property type="entry name" value="ABC ATPase, putative (AFU_orthologue AFUA_1G16440)"/>
    <property type="match status" value="1"/>
</dbReference>
<dbReference type="PANTHER" id="PTHR19211:SF135">
    <property type="entry name" value="ATPASE, PUTATIVE (AFU_ORTHOLOGUE AFUA_1G16440)-RELATED"/>
    <property type="match status" value="1"/>
</dbReference>
<organism evidence="6 7">
    <name type="scientific">Hyaloscypha hepaticicola</name>
    <dbReference type="NCBI Taxonomy" id="2082293"/>
    <lineage>
        <taxon>Eukaryota</taxon>
        <taxon>Fungi</taxon>
        <taxon>Dikarya</taxon>
        <taxon>Ascomycota</taxon>
        <taxon>Pezizomycotina</taxon>
        <taxon>Leotiomycetes</taxon>
        <taxon>Helotiales</taxon>
        <taxon>Hyaloscyphaceae</taxon>
        <taxon>Hyaloscypha</taxon>
    </lineage>
</organism>
<accession>A0A2J6QIC4</accession>
<feature type="domain" description="ABC transporter" evidence="5">
    <location>
        <begin position="33"/>
        <end position="392"/>
    </location>
</feature>
<dbReference type="Pfam" id="PF00005">
    <property type="entry name" value="ABC_tran"/>
    <property type="match status" value="2"/>
</dbReference>
<dbReference type="GO" id="GO:0005524">
    <property type="term" value="F:ATP binding"/>
    <property type="evidence" value="ECO:0007669"/>
    <property type="project" value="UniProtKB-KW"/>
</dbReference>
<dbReference type="InterPro" id="IPR003593">
    <property type="entry name" value="AAA+_ATPase"/>
</dbReference>
<evidence type="ECO:0000313" key="6">
    <source>
        <dbReference type="EMBL" id="PMD26016.1"/>
    </source>
</evidence>
<dbReference type="PANTHER" id="PTHR19211">
    <property type="entry name" value="ATP-BINDING TRANSPORT PROTEIN-RELATED"/>
    <property type="match status" value="1"/>
</dbReference>
<dbReference type="SMART" id="SM00382">
    <property type="entry name" value="AAA"/>
    <property type="match status" value="2"/>
</dbReference>
<dbReference type="InterPro" id="IPR050611">
    <property type="entry name" value="ABCF"/>
</dbReference>
<dbReference type="PROSITE" id="PS00211">
    <property type="entry name" value="ABC_TRANSPORTER_1"/>
    <property type="match status" value="1"/>
</dbReference>
<dbReference type="InterPro" id="IPR017871">
    <property type="entry name" value="ABC_transporter-like_CS"/>
</dbReference>
<evidence type="ECO:0000256" key="1">
    <source>
        <dbReference type="ARBA" id="ARBA00022737"/>
    </source>
</evidence>
<evidence type="ECO:0000259" key="5">
    <source>
        <dbReference type="PROSITE" id="PS50893"/>
    </source>
</evidence>
<dbReference type="Gene3D" id="3.40.50.300">
    <property type="entry name" value="P-loop containing nucleotide triphosphate hydrolases"/>
    <property type="match status" value="2"/>
</dbReference>
<dbReference type="InterPro" id="IPR003439">
    <property type="entry name" value="ABC_transporter-like_ATP-bd"/>
</dbReference>
<evidence type="ECO:0000256" key="4">
    <source>
        <dbReference type="SAM" id="MobiDB-lite"/>
    </source>
</evidence>
<evidence type="ECO:0000256" key="3">
    <source>
        <dbReference type="ARBA" id="ARBA00022840"/>
    </source>
</evidence>
<dbReference type="PROSITE" id="PS50893">
    <property type="entry name" value="ABC_TRANSPORTER_2"/>
    <property type="match status" value="2"/>
</dbReference>
<proteinExistence type="predicted"/>
<dbReference type="CDD" id="cd03221">
    <property type="entry name" value="ABCF_EF-3"/>
    <property type="match status" value="1"/>
</dbReference>
<dbReference type="GO" id="GO:0016887">
    <property type="term" value="F:ATP hydrolysis activity"/>
    <property type="evidence" value="ECO:0007669"/>
    <property type="project" value="InterPro"/>
</dbReference>
<keyword evidence="3" id="KW-0067">ATP-binding</keyword>
<evidence type="ECO:0000313" key="7">
    <source>
        <dbReference type="Proteomes" id="UP000235672"/>
    </source>
</evidence>
<keyword evidence="6" id="KW-0378">Hydrolase</keyword>